<reference evidence="2" key="2">
    <citation type="submission" date="2022-01" db="EMBL/GenBank/DDBJ databases">
        <authorList>
            <person name="Yamashiro T."/>
            <person name="Shiraishi A."/>
            <person name="Satake H."/>
            <person name="Nakayama K."/>
        </authorList>
    </citation>
    <scope>NUCLEOTIDE SEQUENCE</scope>
</reference>
<organism evidence="2 3">
    <name type="scientific">Tanacetum coccineum</name>
    <dbReference type="NCBI Taxonomy" id="301880"/>
    <lineage>
        <taxon>Eukaryota</taxon>
        <taxon>Viridiplantae</taxon>
        <taxon>Streptophyta</taxon>
        <taxon>Embryophyta</taxon>
        <taxon>Tracheophyta</taxon>
        <taxon>Spermatophyta</taxon>
        <taxon>Magnoliopsida</taxon>
        <taxon>eudicotyledons</taxon>
        <taxon>Gunneridae</taxon>
        <taxon>Pentapetalae</taxon>
        <taxon>asterids</taxon>
        <taxon>campanulids</taxon>
        <taxon>Asterales</taxon>
        <taxon>Asteraceae</taxon>
        <taxon>Asteroideae</taxon>
        <taxon>Anthemideae</taxon>
        <taxon>Anthemidinae</taxon>
        <taxon>Tanacetum</taxon>
    </lineage>
</organism>
<dbReference type="EMBL" id="BQNB010017728">
    <property type="protein sequence ID" value="GJT66583.1"/>
    <property type="molecule type" value="Genomic_DNA"/>
</dbReference>
<dbReference type="PANTHER" id="PTHR46148">
    <property type="entry name" value="CHROMO DOMAIN-CONTAINING PROTEIN"/>
    <property type="match status" value="1"/>
</dbReference>
<accession>A0ABQ5FT86</accession>
<evidence type="ECO:0000313" key="3">
    <source>
        <dbReference type="Proteomes" id="UP001151760"/>
    </source>
</evidence>
<protein>
    <recommendedName>
        <fullName evidence="1">Tf2-1-like SH3-like domain-containing protein</fullName>
    </recommendedName>
</protein>
<sequence>MCFRKKGKLSPRYVGPFEILERIDLVAYRLKLPEELAGVHDTFQEPIGDYGSLRFFKVMKRSRMPFVKVRWDSKRSPEFTWEREDFMKSKYPQLFVDRADESAN</sequence>
<feature type="domain" description="Tf2-1-like SH3-like" evidence="1">
    <location>
        <begin position="3"/>
        <end position="43"/>
    </location>
</feature>
<proteinExistence type="predicted"/>
<keyword evidence="3" id="KW-1185">Reference proteome</keyword>
<dbReference type="PANTHER" id="PTHR46148:SF57">
    <property type="entry name" value="OS12G0499874 PROTEIN"/>
    <property type="match status" value="1"/>
</dbReference>
<reference evidence="2" key="1">
    <citation type="journal article" date="2022" name="Int. J. Mol. Sci.">
        <title>Draft Genome of Tanacetum Coccineum: Genomic Comparison of Closely Related Tanacetum-Family Plants.</title>
        <authorList>
            <person name="Yamashiro T."/>
            <person name="Shiraishi A."/>
            <person name="Nakayama K."/>
            <person name="Satake H."/>
        </authorList>
    </citation>
    <scope>NUCLEOTIDE SEQUENCE</scope>
</reference>
<dbReference type="InterPro" id="IPR056924">
    <property type="entry name" value="SH3_Tf2-1"/>
</dbReference>
<comment type="caution">
    <text evidence="2">The sequence shown here is derived from an EMBL/GenBank/DDBJ whole genome shotgun (WGS) entry which is preliminary data.</text>
</comment>
<evidence type="ECO:0000259" key="1">
    <source>
        <dbReference type="Pfam" id="PF24626"/>
    </source>
</evidence>
<name>A0ABQ5FT86_9ASTR</name>
<gene>
    <name evidence="2" type="ORF">Tco_1018063</name>
</gene>
<dbReference type="Pfam" id="PF24626">
    <property type="entry name" value="SH3_Tf2-1"/>
    <property type="match status" value="1"/>
</dbReference>
<dbReference type="Proteomes" id="UP001151760">
    <property type="component" value="Unassembled WGS sequence"/>
</dbReference>
<evidence type="ECO:0000313" key="2">
    <source>
        <dbReference type="EMBL" id="GJT66583.1"/>
    </source>
</evidence>